<reference evidence="3" key="1">
    <citation type="submission" date="2016-02" db="EMBL/GenBank/DDBJ databases">
        <authorList>
            <person name="Holder M.E."/>
            <person name="Ajami N.J."/>
            <person name="Petrosino J.F."/>
        </authorList>
    </citation>
    <scope>NUCLEOTIDE SEQUENCE [LARGE SCALE GENOMIC DNA]</scope>
    <source>
        <strain evidence="3">CCUG 45958</strain>
    </source>
</reference>
<evidence type="ECO:0000313" key="3">
    <source>
        <dbReference type="Proteomes" id="UP000069241"/>
    </source>
</evidence>
<evidence type="ECO:0000256" key="1">
    <source>
        <dbReference type="ARBA" id="ARBA00006987"/>
    </source>
</evidence>
<dbReference type="AlphaFoldDB" id="A0A109W4Y3"/>
<dbReference type="EMBL" id="CP014229">
    <property type="protein sequence ID" value="AMD91156.1"/>
    <property type="molecule type" value="Genomic_DNA"/>
</dbReference>
<proteinExistence type="inferred from homology"/>
<dbReference type="KEGG" id="dfi:AXF13_14045"/>
<comment type="similarity">
    <text evidence="1">Belongs to the UPF0065 (bug) family.</text>
</comment>
<accession>A0A109W4Y3</accession>
<dbReference type="Proteomes" id="UP000069241">
    <property type="component" value="Chromosome"/>
</dbReference>
<keyword evidence="3" id="KW-1185">Reference proteome</keyword>
<dbReference type="STRING" id="44742.AXF13_14045"/>
<organism evidence="2 3">
    <name type="scientific">Desulfovibrio fairfieldensis</name>
    <dbReference type="NCBI Taxonomy" id="44742"/>
    <lineage>
        <taxon>Bacteria</taxon>
        <taxon>Pseudomonadati</taxon>
        <taxon>Thermodesulfobacteriota</taxon>
        <taxon>Desulfovibrionia</taxon>
        <taxon>Desulfovibrionales</taxon>
        <taxon>Desulfovibrionaceae</taxon>
        <taxon>Desulfovibrio</taxon>
    </lineage>
</organism>
<protein>
    <submittedName>
        <fullName evidence="2">Uncharacterized protein</fullName>
    </submittedName>
</protein>
<dbReference type="Gene3D" id="3.40.190.150">
    <property type="entry name" value="Bordetella uptake gene, domain 1"/>
    <property type="match status" value="1"/>
</dbReference>
<name>A0A109W4Y3_9BACT</name>
<evidence type="ECO:0000313" key="2">
    <source>
        <dbReference type="EMBL" id="AMD91156.1"/>
    </source>
</evidence>
<sequence length="77" mass="8375">MQNNGIFAPKDTPEAVLATLCAALKKTCADPGFQKELTDNNLDVVYLDGQAYHDLLAREFATLQGIAESLQKRNPPA</sequence>
<gene>
    <name evidence="2" type="ORF">AXF13_14045</name>
</gene>
<dbReference type="InterPro" id="IPR005064">
    <property type="entry name" value="BUG"/>
</dbReference>
<dbReference type="Pfam" id="PF03401">
    <property type="entry name" value="TctC"/>
    <property type="match status" value="1"/>
</dbReference>
<dbReference type="InterPro" id="IPR042100">
    <property type="entry name" value="Bug_dom1"/>
</dbReference>